<keyword evidence="3" id="KW-1185">Reference proteome</keyword>
<name>A0ABS3NJQ9_9GAMM</name>
<reference evidence="2 3" key="1">
    <citation type="submission" date="2021-03" db="EMBL/GenBank/DDBJ databases">
        <authorList>
            <person name="Shang D.-D."/>
            <person name="Du Z.-J."/>
            <person name="Chen G.-J."/>
        </authorList>
    </citation>
    <scope>NUCLEOTIDE SEQUENCE [LARGE SCALE GENOMIC DNA]</scope>
    <source>
        <strain evidence="2 3">F1192</strain>
    </source>
</reference>
<evidence type="ECO:0000313" key="2">
    <source>
        <dbReference type="EMBL" id="MBO1529639.1"/>
    </source>
</evidence>
<proteinExistence type="predicted"/>
<evidence type="ECO:0000313" key="3">
    <source>
        <dbReference type="Proteomes" id="UP000664554"/>
    </source>
</evidence>
<organism evidence="2 3">
    <name type="scientific">Psychrobacter coccoides</name>
    <dbReference type="NCBI Taxonomy" id="2818440"/>
    <lineage>
        <taxon>Bacteria</taxon>
        <taxon>Pseudomonadati</taxon>
        <taxon>Pseudomonadota</taxon>
        <taxon>Gammaproteobacteria</taxon>
        <taxon>Moraxellales</taxon>
        <taxon>Moraxellaceae</taxon>
        <taxon>Psychrobacter</taxon>
    </lineage>
</organism>
<comment type="caution">
    <text evidence="2">The sequence shown here is derived from an EMBL/GenBank/DDBJ whole genome shotgun (WGS) entry which is preliminary data.</text>
</comment>
<evidence type="ECO:0000256" key="1">
    <source>
        <dbReference type="SAM" id="MobiDB-lite"/>
    </source>
</evidence>
<dbReference type="Pfam" id="PF05119">
    <property type="entry name" value="Terminase_4"/>
    <property type="match status" value="1"/>
</dbReference>
<dbReference type="Proteomes" id="UP000664554">
    <property type="component" value="Unassembled WGS sequence"/>
</dbReference>
<gene>
    <name evidence="2" type="ORF">J3492_00225</name>
</gene>
<dbReference type="EMBL" id="JAGBKM010000001">
    <property type="protein sequence ID" value="MBO1529639.1"/>
    <property type="molecule type" value="Genomic_DNA"/>
</dbReference>
<accession>A0ABS3NJQ9</accession>
<dbReference type="InterPro" id="IPR006448">
    <property type="entry name" value="Phage_term_ssu_P27"/>
</dbReference>
<dbReference type="NCBIfam" id="TIGR01558">
    <property type="entry name" value="sm_term_P27"/>
    <property type="match status" value="1"/>
</dbReference>
<feature type="region of interest" description="Disordered" evidence="1">
    <location>
        <begin position="139"/>
        <end position="158"/>
    </location>
</feature>
<protein>
    <submittedName>
        <fullName evidence="2">Phage terminase small subunit P27 family</fullName>
    </submittedName>
</protein>
<sequence>MSGIATVPGRGRKPKPTRQKQLAGNPGKRALNNNEPEFTKLTKVEAPAWMPDIAIGMWETIVPDLLANEVLTVPDLHNVESFCMAYCRWREAEKDITLNGITITTEKTVIKNPAVTVVNEAKRQMVQFGSLLGLDPSSRQRLIGPKGEQGSGNPFADL</sequence>
<dbReference type="RefSeq" id="WP_207988527.1">
    <property type="nucleotide sequence ID" value="NZ_JAGBKM010000001.1"/>
</dbReference>
<feature type="region of interest" description="Disordered" evidence="1">
    <location>
        <begin position="1"/>
        <end position="37"/>
    </location>
</feature>